<keyword evidence="6" id="KW-1133">Transmembrane helix</keyword>
<dbReference type="PROSITE" id="PS50002">
    <property type="entry name" value="SH3"/>
    <property type="match status" value="1"/>
</dbReference>
<keyword evidence="2 13" id="KW-0728">SH3 domain</keyword>
<dbReference type="GO" id="GO:1990429">
    <property type="term" value="C:peroxisomal importomer complex"/>
    <property type="evidence" value="ECO:0007669"/>
    <property type="project" value="TreeGrafter"/>
</dbReference>
<evidence type="ECO:0000256" key="6">
    <source>
        <dbReference type="ARBA" id="ARBA00022989"/>
    </source>
</evidence>
<reference evidence="16" key="1">
    <citation type="journal article" date="2023" name="Insect Mol. Biol.">
        <title>Genome sequencing provides insights into the evolution of gene families encoding plant cell wall-degrading enzymes in longhorned beetles.</title>
        <authorList>
            <person name="Shin N.R."/>
            <person name="Okamura Y."/>
            <person name="Kirsch R."/>
            <person name="Pauchet Y."/>
        </authorList>
    </citation>
    <scope>NUCLEOTIDE SEQUENCE</scope>
    <source>
        <strain evidence="16">RBIC_L_NR</strain>
    </source>
</reference>
<evidence type="ECO:0000256" key="14">
    <source>
        <dbReference type="SAM" id="MobiDB-lite"/>
    </source>
</evidence>
<evidence type="ECO:0000256" key="11">
    <source>
        <dbReference type="ARBA" id="ARBA00034535"/>
    </source>
</evidence>
<evidence type="ECO:0000313" key="17">
    <source>
        <dbReference type="Proteomes" id="UP001162156"/>
    </source>
</evidence>
<dbReference type="GO" id="GO:0005778">
    <property type="term" value="C:peroxisomal membrane"/>
    <property type="evidence" value="ECO:0007669"/>
    <property type="project" value="UniProtKB-SubCell"/>
</dbReference>
<feature type="compositionally biased region" description="Polar residues" evidence="14">
    <location>
        <begin position="20"/>
        <end position="34"/>
    </location>
</feature>
<evidence type="ECO:0000256" key="12">
    <source>
        <dbReference type="ARBA" id="ARBA00046271"/>
    </source>
</evidence>
<evidence type="ECO:0000256" key="4">
    <source>
        <dbReference type="ARBA" id="ARBA00022692"/>
    </source>
</evidence>
<feature type="region of interest" description="Disordered" evidence="14">
    <location>
        <begin position="20"/>
        <end position="52"/>
    </location>
</feature>
<proteinExistence type="inferred from homology"/>
<feature type="compositionally biased region" description="Basic and acidic residues" evidence="14">
    <location>
        <begin position="417"/>
        <end position="431"/>
    </location>
</feature>
<dbReference type="PANTHER" id="PTHR19332">
    <property type="entry name" value="PEROXISOMAL MEMBRANE PROTEIN PEX13"/>
    <property type="match status" value="1"/>
</dbReference>
<evidence type="ECO:0000259" key="15">
    <source>
        <dbReference type="PROSITE" id="PS50002"/>
    </source>
</evidence>
<keyword evidence="9" id="KW-0576">Peroxisome</keyword>
<dbReference type="Pfam" id="PF07653">
    <property type="entry name" value="SH3_2"/>
    <property type="match status" value="1"/>
</dbReference>
<keyword evidence="4" id="KW-0812">Transmembrane</keyword>
<keyword evidence="5" id="KW-0653">Protein transport</keyword>
<organism evidence="16 17">
    <name type="scientific">Rhamnusium bicolor</name>
    <dbReference type="NCBI Taxonomy" id="1586634"/>
    <lineage>
        <taxon>Eukaryota</taxon>
        <taxon>Metazoa</taxon>
        <taxon>Ecdysozoa</taxon>
        <taxon>Arthropoda</taxon>
        <taxon>Hexapoda</taxon>
        <taxon>Insecta</taxon>
        <taxon>Pterygota</taxon>
        <taxon>Neoptera</taxon>
        <taxon>Endopterygota</taxon>
        <taxon>Coleoptera</taxon>
        <taxon>Polyphaga</taxon>
        <taxon>Cucujiformia</taxon>
        <taxon>Chrysomeloidea</taxon>
        <taxon>Cerambycidae</taxon>
        <taxon>Lepturinae</taxon>
        <taxon>Rhagiini</taxon>
        <taxon>Rhamnusium</taxon>
    </lineage>
</organism>
<evidence type="ECO:0000256" key="8">
    <source>
        <dbReference type="ARBA" id="ARBA00023136"/>
    </source>
</evidence>
<evidence type="ECO:0000256" key="2">
    <source>
        <dbReference type="ARBA" id="ARBA00022443"/>
    </source>
</evidence>
<sequence>MSAPLKPWEGNNLQNSTQFVRNANTGPSLPTVASRSAPVLPPRPSNSPLISNNGYNTQNSYMPYSGIGYGGYNSYGSSYGSYGMPYRSSLYNSYGSSYGGYNNYGMFGNGMYPNYTSDDHERRFIQYAEENSRNTFASVESIVRAFNSLSMMLDNTFFAMTSSFRAVLSVAENFGRLRTMFGHIWYSVNIFRFFNWLYRKIMQMMGYKIPRSMNSIAWREAANGVAPPSSGSSPGSSWPTIAFLGMLISAPYIISKFLPKYEDKGDPANWKSPGIRAKAVFDFIATTSNELTIQTNDIIILAPTYIQDEMNLKNSGWAFAVCKGKSGVVPLNYLIISKNRPINSSSNEMIPIPRVSNNNNNTKTHTKRVSFGENQIFENVDLDDYKFKEESSLSSHIKKESNLDLQINKQNLPNEPDGVKNLEEKSENIAK</sequence>
<name>A0AAV8ZVX9_9CUCU</name>
<evidence type="ECO:0000256" key="3">
    <source>
        <dbReference type="ARBA" id="ARBA00022448"/>
    </source>
</evidence>
<dbReference type="EMBL" id="JANEYF010000249">
    <property type="protein sequence ID" value="KAJ8971151.1"/>
    <property type="molecule type" value="Genomic_DNA"/>
</dbReference>
<dbReference type="GO" id="GO:0016560">
    <property type="term" value="P:protein import into peroxisome matrix, docking"/>
    <property type="evidence" value="ECO:0007669"/>
    <property type="project" value="InterPro"/>
</dbReference>
<dbReference type="AlphaFoldDB" id="A0AAV8ZVX9"/>
<evidence type="ECO:0000313" key="16">
    <source>
        <dbReference type="EMBL" id="KAJ8971151.1"/>
    </source>
</evidence>
<accession>A0AAV8ZVX9</accession>
<dbReference type="SUPFAM" id="SSF50044">
    <property type="entry name" value="SH3-domain"/>
    <property type="match status" value="1"/>
</dbReference>
<evidence type="ECO:0000256" key="10">
    <source>
        <dbReference type="ARBA" id="ARBA00029693"/>
    </source>
</evidence>
<comment type="caution">
    <text evidence="16">The sequence shown here is derived from an EMBL/GenBank/DDBJ whole genome shotgun (WGS) entry which is preliminary data.</text>
</comment>
<dbReference type="InterPro" id="IPR007223">
    <property type="entry name" value="Peroxin-13_N"/>
</dbReference>
<gene>
    <name evidence="16" type="ORF">NQ314_000849</name>
</gene>
<feature type="compositionally biased region" description="Polar residues" evidence="14">
    <location>
        <begin position="404"/>
        <end position="413"/>
    </location>
</feature>
<feature type="region of interest" description="Disordered" evidence="14">
    <location>
        <begin position="404"/>
        <end position="431"/>
    </location>
</feature>
<evidence type="ECO:0000256" key="9">
    <source>
        <dbReference type="ARBA" id="ARBA00023140"/>
    </source>
</evidence>
<dbReference type="SMART" id="SM00326">
    <property type="entry name" value="SH3"/>
    <property type="match status" value="1"/>
</dbReference>
<evidence type="ECO:0000256" key="7">
    <source>
        <dbReference type="ARBA" id="ARBA00023010"/>
    </source>
</evidence>
<keyword evidence="7" id="KW-0811">Translocation</keyword>
<dbReference type="InterPro" id="IPR001452">
    <property type="entry name" value="SH3_domain"/>
</dbReference>
<dbReference type="Gene3D" id="2.30.30.40">
    <property type="entry name" value="SH3 Domains"/>
    <property type="match status" value="1"/>
</dbReference>
<dbReference type="Pfam" id="PF04088">
    <property type="entry name" value="Peroxin-13_N"/>
    <property type="match status" value="1"/>
</dbReference>
<keyword evidence="17" id="KW-1185">Reference proteome</keyword>
<evidence type="ECO:0000256" key="5">
    <source>
        <dbReference type="ARBA" id="ARBA00022927"/>
    </source>
</evidence>
<keyword evidence="3" id="KW-0813">Transport</keyword>
<dbReference type="InterPro" id="IPR036028">
    <property type="entry name" value="SH3-like_dom_sf"/>
</dbReference>
<protein>
    <recommendedName>
        <fullName evidence="11">Peroxisomal membrane protein PEX13</fullName>
    </recommendedName>
    <alternativeName>
        <fullName evidence="10">Peroxin-13</fullName>
    </alternativeName>
</protein>
<dbReference type="Proteomes" id="UP001162156">
    <property type="component" value="Unassembled WGS sequence"/>
</dbReference>
<comment type="subcellular location">
    <subcellularLocation>
        <location evidence="12">Peroxisome membrane</location>
    </subcellularLocation>
</comment>
<keyword evidence="8" id="KW-0472">Membrane</keyword>
<dbReference type="InterPro" id="IPR035463">
    <property type="entry name" value="Pex13"/>
</dbReference>
<comment type="similarity">
    <text evidence="1">Belongs to the peroxin-13 family.</text>
</comment>
<evidence type="ECO:0000256" key="13">
    <source>
        <dbReference type="PROSITE-ProRule" id="PRU00192"/>
    </source>
</evidence>
<feature type="domain" description="SH3" evidence="15">
    <location>
        <begin position="272"/>
        <end position="339"/>
    </location>
</feature>
<evidence type="ECO:0000256" key="1">
    <source>
        <dbReference type="ARBA" id="ARBA00006033"/>
    </source>
</evidence>
<dbReference type="PANTHER" id="PTHR19332:SF1">
    <property type="entry name" value="PEROXISOMAL MEMBRANE PROTEIN PEX13"/>
    <property type="match status" value="1"/>
</dbReference>